<proteinExistence type="predicted"/>
<dbReference type="RefSeq" id="WP_311605252.1">
    <property type="nucleotide sequence ID" value="NZ_JAVREM010000340.1"/>
</dbReference>
<feature type="compositionally biased region" description="Polar residues" evidence="1">
    <location>
        <begin position="86"/>
        <end position="101"/>
    </location>
</feature>
<organism evidence="2 3">
    <name type="scientific">Streptomyces millisiae</name>
    <dbReference type="NCBI Taxonomy" id="3075542"/>
    <lineage>
        <taxon>Bacteria</taxon>
        <taxon>Bacillati</taxon>
        <taxon>Actinomycetota</taxon>
        <taxon>Actinomycetes</taxon>
        <taxon>Kitasatosporales</taxon>
        <taxon>Streptomycetaceae</taxon>
        <taxon>Streptomyces</taxon>
    </lineage>
</organism>
<name>A0ABU2M219_9ACTN</name>
<dbReference type="EMBL" id="JAVREM010000340">
    <property type="protein sequence ID" value="MDT0323906.1"/>
    <property type="molecule type" value="Genomic_DNA"/>
</dbReference>
<accession>A0ABU2M219</accession>
<keyword evidence="3" id="KW-1185">Reference proteome</keyword>
<sequence>TPQDLHVQPGHVYAMEAPDDPIQGVYDARSVIQGIPILGSYLNDEFGDFGPNPATNPNFTQLATAPTTVPDGRTLEGVSGPHAHSQYPQLGDNNQPRTSGYNIAAVVAGTAPIPDK</sequence>
<gene>
    <name evidence="2" type="ORF">RNC47_36990</name>
</gene>
<evidence type="ECO:0000313" key="2">
    <source>
        <dbReference type="EMBL" id="MDT0323906.1"/>
    </source>
</evidence>
<feature type="region of interest" description="Disordered" evidence="1">
    <location>
        <begin position="69"/>
        <end position="101"/>
    </location>
</feature>
<dbReference type="Proteomes" id="UP001183420">
    <property type="component" value="Unassembled WGS sequence"/>
</dbReference>
<evidence type="ECO:0000313" key="3">
    <source>
        <dbReference type="Proteomes" id="UP001183420"/>
    </source>
</evidence>
<feature type="non-terminal residue" evidence="2">
    <location>
        <position position="1"/>
    </location>
</feature>
<reference evidence="3" key="1">
    <citation type="submission" date="2023-07" db="EMBL/GenBank/DDBJ databases">
        <title>30 novel species of actinomycetes from the DSMZ collection.</title>
        <authorList>
            <person name="Nouioui I."/>
        </authorList>
    </citation>
    <scope>NUCLEOTIDE SEQUENCE [LARGE SCALE GENOMIC DNA]</scope>
    <source>
        <strain evidence="3">DSM 44918</strain>
    </source>
</reference>
<evidence type="ECO:0000256" key="1">
    <source>
        <dbReference type="SAM" id="MobiDB-lite"/>
    </source>
</evidence>
<comment type="caution">
    <text evidence="2">The sequence shown here is derived from an EMBL/GenBank/DDBJ whole genome shotgun (WGS) entry which is preliminary data.</text>
</comment>
<protein>
    <submittedName>
        <fullName evidence="2">Uncharacterized protein</fullName>
    </submittedName>
</protein>